<evidence type="ECO:0000256" key="1">
    <source>
        <dbReference type="SAM" id="MobiDB-lite"/>
    </source>
</evidence>
<dbReference type="PROSITE" id="PS50181">
    <property type="entry name" value="FBOX"/>
    <property type="match status" value="1"/>
</dbReference>
<dbReference type="Proteomes" id="UP001152049">
    <property type="component" value="Unassembled WGS sequence"/>
</dbReference>
<feature type="region of interest" description="Disordered" evidence="1">
    <location>
        <begin position="514"/>
        <end position="543"/>
    </location>
</feature>
<sequence length="676" mass="76720">MVSDRTSANDPPRITEFASERYFEKLNQINTHHQQEQRTQDSAGSLTSGTTKPRLISPLRASNAAANKSPQPLSQKCPGHRHSNLKPTRQSKLSLFESSTVGLPAKQSSVPLDRFFLILPSELQIQIISSLPLSDLLNLRISSRQWHSLITLNEVPIAHYHLENYIPTYAQRLYPIIDQSSLSLHHICGLWHRHHVAAKLSNLMCEWITHDIFLRETNAQQTAFAPKKQRMRRRLTWLLFHIFHFFETYRIAHLKYIKRQGHGLKREPYTLNPVEAQVLAMYDDDTLLKMHQIFPLVISSFCRRLRPPTYVGRVERSLRGYIRERLPEEVTVAILCVGGLGQVARLWEVKSYNSRRSAADVWYAGIIKNKEQVKPGLESGRTSMRFGRKPVPNEKQVQDFKMLCSSPEATSSSYKDTSMVFNTSMAAGMPMEALDSEQLETLLPDLPPLTQIWLTTAETLVIKSKIVERAADIKRNQQVMLDLIMEENEEDHDDEKWYGRLAPELVDNLAETMGQSLPEPDQDQDHSGGSSAEKKTGSEVHQVKEERDLTLVPFSRIALCWYALMGILDRPPTNSKRVTYRCGCGDLRYLDVEELVPGGADELQEILRADAQAVRQRGSVQDTSSSNLPALPPEAHLTPLGQRNNQGHDESAQGSRSQGPGEPRILDKSSMNRTYV</sequence>
<reference evidence="3" key="1">
    <citation type="submission" date="2022-09" db="EMBL/GenBank/DDBJ databases">
        <title>Fusarium specimens isolated from Avocado Roots.</title>
        <authorList>
            <person name="Stajich J."/>
            <person name="Roper C."/>
            <person name="Heimlech-Rivalta G."/>
        </authorList>
    </citation>
    <scope>NUCLEOTIDE SEQUENCE</scope>
    <source>
        <strain evidence="3">CF00136</strain>
    </source>
</reference>
<feature type="domain" description="F-box" evidence="2">
    <location>
        <begin position="113"/>
        <end position="150"/>
    </location>
</feature>
<organism evidence="3 4">
    <name type="scientific">Fusarium torreyae</name>
    <dbReference type="NCBI Taxonomy" id="1237075"/>
    <lineage>
        <taxon>Eukaryota</taxon>
        <taxon>Fungi</taxon>
        <taxon>Dikarya</taxon>
        <taxon>Ascomycota</taxon>
        <taxon>Pezizomycotina</taxon>
        <taxon>Sordariomycetes</taxon>
        <taxon>Hypocreomycetidae</taxon>
        <taxon>Hypocreales</taxon>
        <taxon>Nectriaceae</taxon>
        <taxon>Fusarium</taxon>
    </lineage>
</organism>
<evidence type="ECO:0000313" key="4">
    <source>
        <dbReference type="Proteomes" id="UP001152049"/>
    </source>
</evidence>
<dbReference type="SUPFAM" id="SSF81383">
    <property type="entry name" value="F-box domain"/>
    <property type="match status" value="1"/>
</dbReference>
<feature type="compositionally biased region" description="Polar residues" evidence="1">
    <location>
        <begin position="618"/>
        <end position="628"/>
    </location>
</feature>
<feature type="region of interest" description="Disordered" evidence="1">
    <location>
        <begin position="28"/>
        <end position="89"/>
    </location>
</feature>
<proteinExistence type="predicted"/>
<dbReference type="OrthoDB" id="5396937at2759"/>
<feature type="compositionally biased region" description="Basic and acidic residues" evidence="1">
    <location>
        <begin position="532"/>
        <end position="543"/>
    </location>
</feature>
<dbReference type="Pfam" id="PF00646">
    <property type="entry name" value="F-box"/>
    <property type="match status" value="1"/>
</dbReference>
<dbReference type="CDD" id="cd09917">
    <property type="entry name" value="F-box_SF"/>
    <property type="match status" value="1"/>
</dbReference>
<dbReference type="EMBL" id="JAOQAZ010000015">
    <property type="protein sequence ID" value="KAJ4258966.1"/>
    <property type="molecule type" value="Genomic_DNA"/>
</dbReference>
<feature type="region of interest" description="Disordered" evidence="1">
    <location>
        <begin position="617"/>
        <end position="676"/>
    </location>
</feature>
<dbReference type="AlphaFoldDB" id="A0A9W8RWX1"/>
<keyword evidence="4" id="KW-1185">Reference proteome</keyword>
<protein>
    <recommendedName>
        <fullName evidence="2">F-box domain-containing protein</fullName>
    </recommendedName>
</protein>
<evidence type="ECO:0000313" key="3">
    <source>
        <dbReference type="EMBL" id="KAJ4258966.1"/>
    </source>
</evidence>
<feature type="compositionally biased region" description="Polar residues" evidence="1">
    <location>
        <begin position="64"/>
        <end position="74"/>
    </location>
</feature>
<accession>A0A9W8RWX1</accession>
<comment type="caution">
    <text evidence="3">The sequence shown here is derived from an EMBL/GenBank/DDBJ whole genome shotgun (WGS) entry which is preliminary data.</text>
</comment>
<name>A0A9W8RWX1_9HYPO</name>
<gene>
    <name evidence="3" type="ORF">NW762_008054</name>
</gene>
<dbReference type="InterPro" id="IPR001810">
    <property type="entry name" value="F-box_dom"/>
</dbReference>
<evidence type="ECO:0000259" key="2">
    <source>
        <dbReference type="PROSITE" id="PS50181"/>
    </source>
</evidence>
<feature type="compositionally biased region" description="Polar residues" evidence="1">
    <location>
        <begin position="40"/>
        <end position="51"/>
    </location>
</feature>
<dbReference type="InterPro" id="IPR036047">
    <property type="entry name" value="F-box-like_dom_sf"/>
</dbReference>